<dbReference type="GO" id="GO:0016020">
    <property type="term" value="C:membrane"/>
    <property type="evidence" value="ECO:0007669"/>
    <property type="project" value="InterPro"/>
</dbReference>
<feature type="transmembrane region" description="Helical" evidence="1">
    <location>
        <begin position="743"/>
        <end position="767"/>
    </location>
</feature>
<evidence type="ECO:0000259" key="4">
    <source>
        <dbReference type="Pfam" id="PF06580"/>
    </source>
</evidence>
<sequence>MTWRQSLRKVFSVFILILLSMVAYAHKLAQQHYTIADGLDNVRVYFLLPDQASRIWVATDWGLDFFDEEHQLVASARLPKLPKGLINDLAVGPDGTIWVAGNKLYKLKISADLKLQVDTTIVGYAPHYNRVGTSYLTVDHQNRAWFAGLPDAHFTENGISYLEGNQVHDMTGKLFPGEKPQIVDMRADWGGKRLLIVTKDGRLWQWKNEKMSVIKVEGKVRRILQSPSGQLFALTNSAAFQLKPNDTELAVSIPADISKMEVFAISDKLEIAFAAETGNICWYDGDDVFNSGVKTATVRSMIFDKNGDLWVGTINGINRIIRAGWRYFDHSVGLPEETVSVTEDRNGVMWFASRGRGLSKLINGKIVEDSTYYSTFPVKDFIAATNRDADGNLIFSSVGGKGLLWYDGKNYRRLPGSETGNNIRGFYDDVAGNRYLFACSKMLLIYNRRTLQLVRRIALPSTGYYDIEKDRFGRLWIAGQNSCVIWDGKSDHFETMHYNAQHFSSWMVFDLHRDAHGNMWLATDEGLWLYDYKRFRRVAGSHLRRVINFCQPLGDSYLLLGAIEGLYVLDLEKYYENGEEWISWFDHKNGYEGQSVSHACFRDSCKRWWMTTHDRLMMIPEADLLKLLKRVPTGIRALRDVSTATVFPAGIGPLRLSPYLKDLEIQLLEPNHQNLLANSVYVYKIERLDNPDPELEWSDPIQRSSIPLKNLSDGKYRITLKVLRANGMWNTKDVVQEFEIAPFWYATTWFRTLLALVIAGCIFYFILREVKKQARRQQEILRAKQRVTELELEASERRNVEAGMSRELAEAGRERALLEMRAITNQIDPHFVSNFLTAVQSMLYKNESEKVVHYLAKFGSIFRHKLLSRSQVFWTLGEEMDFVSNYLELEKVRFRHRIQSVTEVEAGVPMDTVIPKMLIQGYVSNAIKHGLENKPEGGTVCISVSVWEQHLYIKVEDDGVGLEKARQYNKRSTGRGLAINEALFDQLNQYNVYKSYQVYSDRSKMGEDGVCAEAFLPLYPILPPEELVAVTNDSY</sequence>
<evidence type="ECO:0000256" key="1">
    <source>
        <dbReference type="SAM" id="Phobius"/>
    </source>
</evidence>
<dbReference type="InterPro" id="IPR011047">
    <property type="entry name" value="Quinoprotein_ADH-like_sf"/>
</dbReference>
<keyword evidence="1" id="KW-0812">Transmembrane</keyword>
<evidence type="ECO:0000313" key="5">
    <source>
        <dbReference type="EMBL" id="MCF0064761.1"/>
    </source>
</evidence>
<dbReference type="InterPro" id="IPR036890">
    <property type="entry name" value="HATPase_C_sf"/>
</dbReference>
<dbReference type="Gene3D" id="3.30.565.10">
    <property type="entry name" value="Histidine kinase-like ATPase, C-terminal domain"/>
    <property type="match status" value="1"/>
</dbReference>
<keyword evidence="5" id="KW-0418">Kinase</keyword>
<dbReference type="InterPro" id="IPR050640">
    <property type="entry name" value="Bact_2-comp_sensor_kinase"/>
</dbReference>
<evidence type="ECO:0000313" key="6">
    <source>
        <dbReference type="Proteomes" id="UP001139000"/>
    </source>
</evidence>
<dbReference type="Pfam" id="PF06580">
    <property type="entry name" value="His_kinase"/>
    <property type="match status" value="1"/>
</dbReference>
<gene>
    <name evidence="5" type="ORF">LXM26_24835</name>
</gene>
<dbReference type="PANTHER" id="PTHR34220">
    <property type="entry name" value="SENSOR HISTIDINE KINASE YPDA"/>
    <property type="match status" value="1"/>
</dbReference>
<feature type="domain" description="Histidine kinase/HSP90-like ATPase" evidence="3">
    <location>
        <begin position="918"/>
        <end position="988"/>
    </location>
</feature>
<dbReference type="SUPFAM" id="SSF63829">
    <property type="entry name" value="Calcium-dependent phosphotriesterase"/>
    <property type="match status" value="1"/>
</dbReference>
<evidence type="ECO:0000259" key="3">
    <source>
        <dbReference type="Pfam" id="PF02518"/>
    </source>
</evidence>
<feature type="chain" id="PRO_5040923863" evidence="2">
    <location>
        <begin position="26"/>
        <end position="1035"/>
    </location>
</feature>
<keyword evidence="5" id="KW-0808">Transferase</keyword>
<dbReference type="AlphaFoldDB" id="A0A9X1PTC3"/>
<dbReference type="SUPFAM" id="SSF50998">
    <property type="entry name" value="Quinoprotein alcohol dehydrogenase-like"/>
    <property type="match status" value="1"/>
</dbReference>
<protein>
    <submittedName>
        <fullName evidence="5">Histidine kinase</fullName>
    </submittedName>
</protein>
<feature type="domain" description="Signal transduction histidine kinase internal region" evidence="4">
    <location>
        <begin position="819"/>
        <end position="898"/>
    </location>
</feature>
<dbReference type="RefSeq" id="WP_234657730.1">
    <property type="nucleotide sequence ID" value="NZ_CP094997.1"/>
</dbReference>
<keyword evidence="2" id="KW-0732">Signal</keyword>
<dbReference type="InterPro" id="IPR015943">
    <property type="entry name" value="WD40/YVTN_repeat-like_dom_sf"/>
</dbReference>
<feature type="signal peptide" evidence="2">
    <location>
        <begin position="1"/>
        <end position="25"/>
    </location>
</feature>
<dbReference type="PANTHER" id="PTHR34220:SF7">
    <property type="entry name" value="SENSOR HISTIDINE KINASE YPDA"/>
    <property type="match status" value="1"/>
</dbReference>
<dbReference type="Pfam" id="PF07494">
    <property type="entry name" value="Reg_prop"/>
    <property type="match status" value="1"/>
</dbReference>
<dbReference type="InterPro" id="IPR010559">
    <property type="entry name" value="Sig_transdc_His_kin_internal"/>
</dbReference>
<dbReference type="GO" id="GO:0000155">
    <property type="term" value="F:phosphorelay sensor kinase activity"/>
    <property type="evidence" value="ECO:0007669"/>
    <property type="project" value="InterPro"/>
</dbReference>
<dbReference type="Proteomes" id="UP001139000">
    <property type="component" value="Unassembled WGS sequence"/>
</dbReference>
<dbReference type="Pfam" id="PF02518">
    <property type="entry name" value="HATPase_c"/>
    <property type="match status" value="1"/>
</dbReference>
<dbReference type="EMBL" id="JAJTTC010000008">
    <property type="protein sequence ID" value="MCF0064761.1"/>
    <property type="molecule type" value="Genomic_DNA"/>
</dbReference>
<name>A0A9X1PTC3_9BACT</name>
<dbReference type="Gene3D" id="2.130.10.10">
    <property type="entry name" value="YVTN repeat-like/Quinoprotein amine dehydrogenase"/>
    <property type="match status" value="3"/>
</dbReference>
<keyword evidence="1" id="KW-1133">Transmembrane helix</keyword>
<keyword evidence="6" id="KW-1185">Reference proteome</keyword>
<keyword evidence="1" id="KW-0472">Membrane</keyword>
<dbReference type="InterPro" id="IPR013783">
    <property type="entry name" value="Ig-like_fold"/>
</dbReference>
<evidence type="ECO:0000256" key="2">
    <source>
        <dbReference type="SAM" id="SignalP"/>
    </source>
</evidence>
<accession>A0A9X1PTC3</accession>
<dbReference type="InterPro" id="IPR003594">
    <property type="entry name" value="HATPase_dom"/>
</dbReference>
<reference evidence="5" key="1">
    <citation type="submission" date="2021-12" db="EMBL/GenBank/DDBJ databases">
        <title>Novel species in genus Dyadobacter.</title>
        <authorList>
            <person name="Ma C."/>
        </authorList>
    </citation>
    <scope>NUCLEOTIDE SEQUENCE</scope>
    <source>
        <strain evidence="5">LJ419</strain>
    </source>
</reference>
<proteinExistence type="predicted"/>
<organism evidence="5 6">
    <name type="scientific">Dyadobacter chenwenxiniae</name>
    <dbReference type="NCBI Taxonomy" id="2906456"/>
    <lineage>
        <taxon>Bacteria</taxon>
        <taxon>Pseudomonadati</taxon>
        <taxon>Bacteroidota</taxon>
        <taxon>Cytophagia</taxon>
        <taxon>Cytophagales</taxon>
        <taxon>Spirosomataceae</taxon>
        <taxon>Dyadobacter</taxon>
    </lineage>
</organism>
<dbReference type="Gene3D" id="2.60.40.10">
    <property type="entry name" value="Immunoglobulins"/>
    <property type="match status" value="1"/>
</dbReference>
<comment type="caution">
    <text evidence="5">The sequence shown here is derived from an EMBL/GenBank/DDBJ whole genome shotgun (WGS) entry which is preliminary data.</text>
</comment>
<dbReference type="SUPFAM" id="SSF55874">
    <property type="entry name" value="ATPase domain of HSP90 chaperone/DNA topoisomerase II/histidine kinase"/>
    <property type="match status" value="1"/>
</dbReference>
<dbReference type="InterPro" id="IPR011110">
    <property type="entry name" value="Reg_prop"/>
</dbReference>